<proteinExistence type="predicted"/>
<dbReference type="AlphaFoldDB" id="A0A3D8VLS6"/>
<gene>
    <name evidence="1" type="ORF">DXT76_13550</name>
</gene>
<reference evidence="1 2" key="1">
    <citation type="submission" date="2018-08" db="EMBL/GenBank/DDBJ databases">
        <title>Genome sequence of strict halophilic Halobacillus trueperi SS1 isolated from Lunsu, a salty water body of North West Himalayas.</title>
        <authorList>
            <person name="Gupta S."/>
            <person name="Sharma P."/>
            <person name="Dev K."/>
            <person name="Baumler D."/>
            <person name="Sourirajan A."/>
        </authorList>
    </citation>
    <scope>NUCLEOTIDE SEQUENCE [LARGE SCALE GENOMIC DNA]</scope>
    <source>
        <strain evidence="1 2">SS1</strain>
    </source>
</reference>
<sequence length="62" mass="7093">MIEENVFCPTCRGRGVHYDYTNSTMHIIPCPNKECRLAAQERSKKAIKRIKAELAKQKEVSA</sequence>
<evidence type="ECO:0000313" key="2">
    <source>
        <dbReference type="Proteomes" id="UP000257032"/>
    </source>
</evidence>
<accession>A0A3D8VLS6</accession>
<evidence type="ECO:0000313" key="1">
    <source>
        <dbReference type="EMBL" id="RDY70295.1"/>
    </source>
</evidence>
<name>A0A3D8VLS6_9BACI</name>
<protein>
    <submittedName>
        <fullName evidence="1">Uncharacterized protein</fullName>
    </submittedName>
</protein>
<dbReference type="Proteomes" id="UP000257032">
    <property type="component" value="Unassembled WGS sequence"/>
</dbReference>
<dbReference type="EMBL" id="QTLC01000048">
    <property type="protein sequence ID" value="RDY70295.1"/>
    <property type="molecule type" value="Genomic_DNA"/>
</dbReference>
<comment type="caution">
    <text evidence="1">The sequence shown here is derived from an EMBL/GenBank/DDBJ whole genome shotgun (WGS) entry which is preliminary data.</text>
</comment>
<organism evidence="1 2">
    <name type="scientific">Halobacillus trueperi</name>
    <dbReference type="NCBI Taxonomy" id="156205"/>
    <lineage>
        <taxon>Bacteria</taxon>
        <taxon>Bacillati</taxon>
        <taxon>Bacillota</taxon>
        <taxon>Bacilli</taxon>
        <taxon>Bacillales</taxon>
        <taxon>Bacillaceae</taxon>
        <taxon>Halobacillus</taxon>
    </lineage>
</organism>